<name>A0A368KZM5_9BURK</name>
<organism evidence="1 2">
    <name type="scientific">Parvibium lacunae</name>
    <dbReference type="NCBI Taxonomy" id="1888893"/>
    <lineage>
        <taxon>Bacteria</taxon>
        <taxon>Pseudomonadati</taxon>
        <taxon>Pseudomonadota</taxon>
        <taxon>Betaproteobacteria</taxon>
        <taxon>Burkholderiales</taxon>
        <taxon>Alcaligenaceae</taxon>
        <taxon>Parvibium</taxon>
    </lineage>
</organism>
<reference evidence="1 2" key="1">
    <citation type="journal article" date="2018" name="Int. J. Syst. Evol. Microbiol.">
        <title>Parvibium lacunae gen. nov., sp. nov., a new member of the family Alcaligenaceae isolated from a freshwater pond.</title>
        <authorList>
            <person name="Chen W.M."/>
            <person name="Xie P.B."/>
            <person name="Hsu M.Y."/>
            <person name="Sheu S.Y."/>
        </authorList>
    </citation>
    <scope>NUCLEOTIDE SEQUENCE [LARGE SCALE GENOMIC DNA]</scope>
    <source>
        <strain evidence="1 2">KMB9</strain>
    </source>
</reference>
<dbReference type="EMBL" id="QPGB01000006">
    <property type="protein sequence ID" value="RCS56574.1"/>
    <property type="molecule type" value="Genomic_DNA"/>
</dbReference>
<accession>A0A368KZM5</accession>
<comment type="caution">
    <text evidence="1">The sequence shown here is derived from an EMBL/GenBank/DDBJ whole genome shotgun (WGS) entry which is preliminary data.</text>
</comment>
<proteinExistence type="predicted"/>
<dbReference type="Proteomes" id="UP000252357">
    <property type="component" value="Unassembled WGS sequence"/>
</dbReference>
<gene>
    <name evidence="1" type="ORF">DU000_11450</name>
</gene>
<keyword evidence="2" id="KW-1185">Reference proteome</keyword>
<sequence length="61" mass="7031">MKLGYSCRQAARLLCEKQDRALGLGERLALRIHLGLCGNCRNFDRQLGLMRAAVRMQRQRD</sequence>
<evidence type="ECO:0000313" key="2">
    <source>
        <dbReference type="Proteomes" id="UP000252357"/>
    </source>
</evidence>
<dbReference type="AlphaFoldDB" id="A0A368KZM5"/>
<protein>
    <submittedName>
        <fullName evidence="1">Anti-sigma factor</fullName>
    </submittedName>
</protein>
<evidence type="ECO:0000313" key="1">
    <source>
        <dbReference type="EMBL" id="RCS56574.1"/>
    </source>
</evidence>